<keyword evidence="2" id="KW-1133">Transmembrane helix</keyword>
<feature type="transmembrane region" description="Helical" evidence="2">
    <location>
        <begin position="340"/>
        <end position="363"/>
    </location>
</feature>
<evidence type="ECO:0000256" key="1">
    <source>
        <dbReference type="SAM" id="MobiDB-lite"/>
    </source>
</evidence>
<dbReference type="Proteomes" id="UP001556367">
    <property type="component" value="Unassembled WGS sequence"/>
</dbReference>
<keyword evidence="2" id="KW-0472">Membrane</keyword>
<proteinExistence type="predicted"/>
<dbReference type="Gene3D" id="2.60.120.260">
    <property type="entry name" value="Galactose-binding domain-like"/>
    <property type="match status" value="2"/>
</dbReference>
<organism evidence="3 4">
    <name type="scientific">Hohenbuehelia grisea</name>
    <dbReference type="NCBI Taxonomy" id="104357"/>
    <lineage>
        <taxon>Eukaryota</taxon>
        <taxon>Fungi</taxon>
        <taxon>Dikarya</taxon>
        <taxon>Basidiomycota</taxon>
        <taxon>Agaricomycotina</taxon>
        <taxon>Agaricomycetes</taxon>
        <taxon>Agaricomycetidae</taxon>
        <taxon>Agaricales</taxon>
        <taxon>Pleurotineae</taxon>
        <taxon>Pleurotaceae</taxon>
        <taxon>Hohenbuehelia</taxon>
    </lineage>
</organism>
<accession>A0ABR3JYF1</accession>
<evidence type="ECO:0000313" key="4">
    <source>
        <dbReference type="Proteomes" id="UP001556367"/>
    </source>
</evidence>
<keyword evidence="4" id="KW-1185">Reference proteome</keyword>
<dbReference type="EMBL" id="JASNQZ010000001">
    <property type="protein sequence ID" value="KAL0960561.1"/>
    <property type="molecule type" value="Genomic_DNA"/>
</dbReference>
<protein>
    <recommendedName>
        <fullName evidence="5">Transmembrane protein</fullName>
    </recommendedName>
</protein>
<evidence type="ECO:0000256" key="2">
    <source>
        <dbReference type="SAM" id="Phobius"/>
    </source>
</evidence>
<evidence type="ECO:0000313" key="3">
    <source>
        <dbReference type="EMBL" id="KAL0960561.1"/>
    </source>
</evidence>
<sequence>MMAHRCLVTTGCFLYEANVIVNSCRSTIHWPWRSPSPVISDLLANTMHALSARNGTVDCSRVLFDIDDTSPLIKYTPSGAWTHMNQSSDSFAGPYHAGTLTQATGRGASAYFTFNGTSIKIHGGARSFYGSFNVTLDGQSYTRNSWAETNSSGPGVLFDVSSLSQGMHTLNVSQVGDGMFDIDKISWTTSIFPSKNGETQLEEVVYDDTDSAFSWTPDGTWDRQLSKFPTFRNQTGQLLGETVSLFGTVGHSNAPYKVQLDGSGPQLFDGGSDIYNEHVMLFFADNLGPGNHTLVVTNAQNDRSGLKLEIDYAKTKRWPVTLSSATNSPSDPMPTSLKPAIVIGTVIAGIVVVFLICAVFLLFRRNRSMHAKLQSGYMVQSHLNMPHSPHSSITETLVPYIYSSLVSPPPESREKKSHSRFGSEQSLTAGDALFHMLSVRAQAGSRASSSSSEDLRPIALQQRPPKRTPKAKAERGEEPSDSTMIDAAVERRCMRGDRDDGDSEAAPLVRRREEWSEALTWAEDFVHVPVAGDMEPPAYWQATASYFARR</sequence>
<name>A0ABR3JYF1_9AGAR</name>
<keyword evidence="2" id="KW-0812">Transmembrane</keyword>
<evidence type="ECO:0008006" key="5">
    <source>
        <dbReference type="Google" id="ProtNLM"/>
    </source>
</evidence>
<comment type="caution">
    <text evidence="3">The sequence shown here is derived from an EMBL/GenBank/DDBJ whole genome shotgun (WGS) entry which is preliminary data.</text>
</comment>
<reference evidence="4" key="1">
    <citation type="submission" date="2024-06" db="EMBL/GenBank/DDBJ databases">
        <title>Multi-omics analyses provide insights into the biosynthesis of the anticancer antibiotic pleurotin in Hohenbuehelia grisea.</title>
        <authorList>
            <person name="Weaver J.A."/>
            <person name="Alberti F."/>
        </authorList>
    </citation>
    <scope>NUCLEOTIDE SEQUENCE [LARGE SCALE GENOMIC DNA]</scope>
    <source>
        <strain evidence="4">T-177</strain>
    </source>
</reference>
<feature type="region of interest" description="Disordered" evidence="1">
    <location>
        <begin position="445"/>
        <end position="483"/>
    </location>
</feature>
<dbReference type="CDD" id="cd12087">
    <property type="entry name" value="TM_EGFR-like"/>
    <property type="match status" value="1"/>
</dbReference>
<gene>
    <name evidence="3" type="ORF">HGRIS_005598</name>
</gene>